<keyword evidence="3" id="KW-1185">Reference proteome</keyword>
<dbReference type="InterPro" id="IPR034660">
    <property type="entry name" value="DinB/YfiT-like"/>
</dbReference>
<evidence type="ECO:0000313" key="3">
    <source>
        <dbReference type="Proteomes" id="UP001500908"/>
    </source>
</evidence>
<accession>A0ABP7FVD3</accession>
<dbReference type="Proteomes" id="UP001500908">
    <property type="component" value="Unassembled WGS sequence"/>
</dbReference>
<evidence type="ECO:0000313" key="2">
    <source>
        <dbReference type="EMBL" id="GAA3748521.1"/>
    </source>
</evidence>
<protein>
    <submittedName>
        <fullName evidence="2">Maleylpyruvate isomerase family mycothiol-dependent enzyme</fullName>
    </submittedName>
</protein>
<proteinExistence type="predicted"/>
<dbReference type="EMBL" id="BAABDD010000013">
    <property type="protein sequence ID" value="GAA3748521.1"/>
    <property type="molecule type" value="Genomic_DNA"/>
</dbReference>
<organism evidence="2 3">
    <name type="scientific">Salinactinospora qingdaonensis</name>
    <dbReference type="NCBI Taxonomy" id="702744"/>
    <lineage>
        <taxon>Bacteria</taxon>
        <taxon>Bacillati</taxon>
        <taxon>Actinomycetota</taxon>
        <taxon>Actinomycetes</taxon>
        <taxon>Streptosporangiales</taxon>
        <taxon>Nocardiopsidaceae</taxon>
        <taxon>Salinactinospora</taxon>
    </lineage>
</organism>
<keyword evidence="2" id="KW-0413">Isomerase</keyword>
<dbReference type="InterPro" id="IPR024344">
    <property type="entry name" value="MDMPI_metal-binding"/>
</dbReference>
<name>A0ABP7FVD3_9ACTN</name>
<dbReference type="Pfam" id="PF11716">
    <property type="entry name" value="MDMPI_N"/>
    <property type="match status" value="1"/>
</dbReference>
<dbReference type="SUPFAM" id="SSF109854">
    <property type="entry name" value="DinB/YfiT-like putative metalloenzymes"/>
    <property type="match status" value="1"/>
</dbReference>
<gene>
    <name evidence="2" type="ORF">GCM10022402_29720</name>
</gene>
<dbReference type="GO" id="GO:0016853">
    <property type="term" value="F:isomerase activity"/>
    <property type="evidence" value="ECO:0007669"/>
    <property type="project" value="UniProtKB-KW"/>
</dbReference>
<comment type="caution">
    <text evidence="2">The sequence shown here is derived from an EMBL/GenBank/DDBJ whole genome shotgun (WGS) entry which is preliminary data.</text>
</comment>
<evidence type="ECO:0000259" key="1">
    <source>
        <dbReference type="Pfam" id="PF11716"/>
    </source>
</evidence>
<sequence length="220" mass="23853">MPNDVAYRHVRQNVAQLLTAHPAATERTVAGCPQWRVRDLLAHLVEICTRVAGLAEEPEPSGDTSVADLLAIWSRVAEPAERFLATSQDRRTGVMLMDAFVHEGDLRATLGEDPPPGDHPAFPRALDVVVGGFSARARELDLPSLRIETGARQWVTGTGQAAGALRAGRHDLLRSLAGRRTPAQVARLSWSADHRVWLPAFTWGPFQPPTRPAEGTASAV</sequence>
<feature type="domain" description="Mycothiol-dependent maleylpyruvate isomerase metal-binding" evidence="1">
    <location>
        <begin position="8"/>
        <end position="138"/>
    </location>
</feature>
<reference evidence="3" key="1">
    <citation type="journal article" date="2019" name="Int. J. Syst. Evol. Microbiol.">
        <title>The Global Catalogue of Microorganisms (GCM) 10K type strain sequencing project: providing services to taxonomists for standard genome sequencing and annotation.</title>
        <authorList>
            <consortium name="The Broad Institute Genomics Platform"/>
            <consortium name="The Broad Institute Genome Sequencing Center for Infectious Disease"/>
            <person name="Wu L."/>
            <person name="Ma J."/>
        </authorList>
    </citation>
    <scope>NUCLEOTIDE SEQUENCE [LARGE SCALE GENOMIC DNA]</scope>
    <source>
        <strain evidence="3">JCM 17137</strain>
    </source>
</reference>